<evidence type="ECO:0000256" key="7">
    <source>
        <dbReference type="ARBA" id="ARBA00023136"/>
    </source>
</evidence>
<gene>
    <name evidence="10" type="ORF">F6X38_18395</name>
</gene>
<keyword evidence="5 8" id="KW-0812">Transmembrane</keyword>
<protein>
    <submittedName>
        <fullName evidence="10">Iron ABC transporter permease</fullName>
    </submittedName>
</protein>
<comment type="subcellular location">
    <subcellularLocation>
        <location evidence="1">Cell inner membrane</location>
        <topology evidence="1">Multi-pass membrane protein</topology>
    </subcellularLocation>
    <subcellularLocation>
        <location evidence="8">Cell membrane</location>
        <topology evidence="8">Multi-pass membrane protein</topology>
    </subcellularLocation>
</comment>
<feature type="transmembrane region" description="Helical" evidence="8">
    <location>
        <begin position="347"/>
        <end position="369"/>
    </location>
</feature>
<dbReference type="SUPFAM" id="SSF161098">
    <property type="entry name" value="MetI-like"/>
    <property type="match status" value="2"/>
</dbReference>
<evidence type="ECO:0000256" key="2">
    <source>
        <dbReference type="ARBA" id="ARBA00022448"/>
    </source>
</evidence>
<dbReference type="InterPro" id="IPR000515">
    <property type="entry name" value="MetI-like"/>
</dbReference>
<feature type="transmembrane region" description="Helical" evidence="8">
    <location>
        <begin position="415"/>
        <end position="437"/>
    </location>
</feature>
<feature type="transmembrane region" description="Helical" evidence="8">
    <location>
        <begin position="381"/>
        <end position="403"/>
    </location>
</feature>
<dbReference type="PANTHER" id="PTHR43357:SF3">
    <property type="entry name" value="FE(3+)-TRANSPORT SYSTEM PERMEASE PROTEIN FBPB 2"/>
    <property type="match status" value="1"/>
</dbReference>
<evidence type="ECO:0000256" key="8">
    <source>
        <dbReference type="RuleBase" id="RU363032"/>
    </source>
</evidence>
<evidence type="ECO:0000259" key="9">
    <source>
        <dbReference type="PROSITE" id="PS50928"/>
    </source>
</evidence>
<dbReference type="GO" id="GO:0005886">
    <property type="term" value="C:plasma membrane"/>
    <property type="evidence" value="ECO:0007669"/>
    <property type="project" value="UniProtKB-SubCell"/>
</dbReference>
<organism evidence="10 11">
    <name type="scientific">Plantimonas leprariae</name>
    <dbReference type="NCBI Taxonomy" id="2615207"/>
    <lineage>
        <taxon>Bacteria</taxon>
        <taxon>Pseudomonadati</taxon>
        <taxon>Pseudomonadota</taxon>
        <taxon>Alphaproteobacteria</taxon>
        <taxon>Hyphomicrobiales</taxon>
        <taxon>Aurantimonadaceae</taxon>
        <taxon>Plantimonas</taxon>
    </lineage>
</organism>
<name>A0A7V7TVA1_9HYPH</name>
<dbReference type="Pfam" id="PF00528">
    <property type="entry name" value="BPD_transp_1"/>
    <property type="match status" value="2"/>
</dbReference>
<comment type="similarity">
    <text evidence="8">Belongs to the binding-protein-dependent transport system permease family.</text>
</comment>
<dbReference type="Gene3D" id="1.10.3720.10">
    <property type="entry name" value="MetI-like"/>
    <property type="match status" value="2"/>
</dbReference>
<evidence type="ECO:0000256" key="3">
    <source>
        <dbReference type="ARBA" id="ARBA00022475"/>
    </source>
</evidence>
<dbReference type="GO" id="GO:0055085">
    <property type="term" value="P:transmembrane transport"/>
    <property type="evidence" value="ECO:0007669"/>
    <property type="project" value="InterPro"/>
</dbReference>
<dbReference type="Proteomes" id="UP000432089">
    <property type="component" value="Unassembled WGS sequence"/>
</dbReference>
<evidence type="ECO:0000256" key="6">
    <source>
        <dbReference type="ARBA" id="ARBA00022989"/>
    </source>
</evidence>
<dbReference type="PROSITE" id="PS50928">
    <property type="entry name" value="ABC_TM1"/>
    <property type="match status" value="2"/>
</dbReference>
<dbReference type="PANTHER" id="PTHR43357">
    <property type="entry name" value="INNER MEMBRANE ABC TRANSPORTER PERMEASE PROTEIN YDCV"/>
    <property type="match status" value="1"/>
</dbReference>
<keyword evidence="6 8" id="KW-1133">Transmembrane helix</keyword>
<keyword evidence="7 8" id="KW-0472">Membrane</keyword>
<feature type="transmembrane region" description="Helical" evidence="8">
    <location>
        <begin position="205"/>
        <end position="224"/>
    </location>
</feature>
<keyword evidence="2 8" id="KW-0813">Transport</keyword>
<feature type="transmembrane region" description="Helical" evidence="8">
    <location>
        <begin position="290"/>
        <end position="312"/>
    </location>
</feature>
<proteinExistence type="inferred from homology"/>
<sequence>MLAAAAGFVAVLSLVPVARLLAEAVAPGGRPDLTLAAEVLASRATWIATWHSVKTAVLGTAISIALGTGFALLVGLTDARGKAALTFLFLMPLMIPPQISALAFAQLGGPASPLLRTLGIAPRLGTPNRFFSEGGIVLVLGIQHAPLVFLALRAALRSLPAEEIEAARASGASPRFALRTIVLPLMTPALAAGAALAFVSAIGNFGIPAFLGIPAGYTVLPTLIYQRLASFGPAIIAETAVLSVLIGVLAAFGFAVQAAVLRRRDFRLAGTARRAGGFALGLWRLPTEMLAWGTLALILVAPLAALVATALVPAYGVKLGPGTATLHNFAEVLFRQDATVRAFRNSFALAGGAALVLMLVAVPFAYLVVWRRGRLARVLNAAAELPYALPGIVLGIAMILLFIRPLPFAGVSLYNTIWIIFLAYLARFLILCIRPVTGALEQVDRALEEAARMTGARLPFRLLTVVLPILAPAAAAGGLLVFMTAFNELTVSALLWSAGNETLGVVVFNLEDAGLSVLAAAVSVVSVAVTVALMLLASLFGKRLPPGVIPWRA</sequence>
<feature type="transmembrane region" description="Helical" evidence="8">
    <location>
        <begin position="56"/>
        <end position="76"/>
    </location>
</feature>
<dbReference type="InterPro" id="IPR035906">
    <property type="entry name" value="MetI-like_sf"/>
</dbReference>
<evidence type="ECO:0000313" key="10">
    <source>
        <dbReference type="EMBL" id="KAB0677424.1"/>
    </source>
</evidence>
<dbReference type="CDD" id="cd06261">
    <property type="entry name" value="TM_PBP2"/>
    <property type="match status" value="2"/>
</dbReference>
<feature type="transmembrane region" description="Helical" evidence="8">
    <location>
        <begin position="236"/>
        <end position="260"/>
    </location>
</feature>
<feature type="domain" description="ABC transmembrane type-1" evidence="9">
    <location>
        <begin position="49"/>
        <end position="253"/>
    </location>
</feature>
<dbReference type="AlphaFoldDB" id="A0A7V7TVA1"/>
<dbReference type="EMBL" id="VZDO01000017">
    <property type="protein sequence ID" value="KAB0677424.1"/>
    <property type="molecule type" value="Genomic_DNA"/>
</dbReference>
<evidence type="ECO:0000256" key="5">
    <source>
        <dbReference type="ARBA" id="ARBA00022692"/>
    </source>
</evidence>
<reference evidence="10 11" key="1">
    <citation type="submission" date="2019-09" db="EMBL/GenBank/DDBJ databases">
        <title>YIM 132180 draft genome.</title>
        <authorList>
            <person name="Zhang K."/>
        </authorList>
    </citation>
    <scope>NUCLEOTIDE SEQUENCE [LARGE SCALE GENOMIC DNA]</scope>
    <source>
        <strain evidence="10 11">YIM 132180</strain>
    </source>
</reference>
<keyword evidence="4" id="KW-0997">Cell inner membrane</keyword>
<feature type="domain" description="ABC transmembrane type-1" evidence="9">
    <location>
        <begin position="343"/>
        <end position="537"/>
    </location>
</feature>
<feature type="transmembrane region" description="Helical" evidence="8">
    <location>
        <begin position="176"/>
        <end position="199"/>
    </location>
</feature>
<evidence type="ECO:0000256" key="1">
    <source>
        <dbReference type="ARBA" id="ARBA00004429"/>
    </source>
</evidence>
<keyword evidence="3" id="KW-1003">Cell membrane</keyword>
<evidence type="ECO:0000256" key="4">
    <source>
        <dbReference type="ARBA" id="ARBA00022519"/>
    </source>
</evidence>
<feature type="transmembrane region" description="Helical" evidence="8">
    <location>
        <begin position="513"/>
        <end position="536"/>
    </location>
</feature>
<comment type="caution">
    <text evidence="10">The sequence shown here is derived from an EMBL/GenBank/DDBJ whole genome shotgun (WGS) entry which is preliminary data.</text>
</comment>
<feature type="transmembrane region" description="Helical" evidence="8">
    <location>
        <begin position="83"/>
        <end position="105"/>
    </location>
</feature>
<keyword evidence="11" id="KW-1185">Reference proteome</keyword>
<accession>A0A7V7TVA1</accession>
<feature type="transmembrane region" description="Helical" evidence="8">
    <location>
        <begin position="458"/>
        <end position="486"/>
    </location>
</feature>
<evidence type="ECO:0000313" key="11">
    <source>
        <dbReference type="Proteomes" id="UP000432089"/>
    </source>
</evidence>